<dbReference type="InterPro" id="IPR002510">
    <property type="entry name" value="Metalloprtase-TldD/E_N"/>
</dbReference>
<evidence type="ECO:0000259" key="2">
    <source>
        <dbReference type="Pfam" id="PF01523"/>
    </source>
</evidence>
<feature type="domain" description="Metalloprotease TldD/E N-terminal" evidence="2">
    <location>
        <begin position="23"/>
        <end position="86"/>
    </location>
</feature>
<evidence type="ECO:0000313" key="5">
    <source>
        <dbReference type="EMBL" id="QGT98944.1"/>
    </source>
</evidence>
<dbReference type="AlphaFoldDB" id="A0A6I6DBX2"/>
<dbReference type="GO" id="GO:0008237">
    <property type="term" value="F:metallopeptidase activity"/>
    <property type="evidence" value="ECO:0007669"/>
    <property type="project" value="InterPro"/>
</dbReference>
<dbReference type="Gene3D" id="3.30.2290.10">
    <property type="entry name" value="PmbA/TldD superfamily"/>
    <property type="match status" value="1"/>
</dbReference>
<evidence type="ECO:0000313" key="6">
    <source>
        <dbReference type="Proteomes" id="UP000426444"/>
    </source>
</evidence>
<proteinExistence type="inferred from homology"/>
<protein>
    <submittedName>
        <fullName evidence="5">TldE protein, part of TldE/TldD proteolytic complex</fullName>
    </submittedName>
</protein>
<dbReference type="InterPro" id="IPR047657">
    <property type="entry name" value="PmbA"/>
</dbReference>
<dbReference type="Proteomes" id="UP000426444">
    <property type="component" value="Chromosome"/>
</dbReference>
<evidence type="ECO:0000256" key="1">
    <source>
        <dbReference type="ARBA" id="ARBA00005836"/>
    </source>
</evidence>
<dbReference type="InterPro" id="IPR035068">
    <property type="entry name" value="TldD/PmbA_N"/>
</dbReference>
<dbReference type="EMBL" id="CP046457">
    <property type="protein sequence ID" value="QGT98944.1"/>
    <property type="molecule type" value="Genomic_DNA"/>
</dbReference>
<dbReference type="SUPFAM" id="SSF111283">
    <property type="entry name" value="Putative modulator of DNA gyrase, PmbA/TldD"/>
    <property type="match status" value="1"/>
</dbReference>
<dbReference type="Pfam" id="PF19290">
    <property type="entry name" value="PmbA_TldD_2nd"/>
    <property type="match status" value="1"/>
</dbReference>
<evidence type="ECO:0000259" key="3">
    <source>
        <dbReference type="Pfam" id="PF19289"/>
    </source>
</evidence>
<dbReference type="KEGG" id="salq:SYNTR_0351"/>
<accession>A0A6I6DBX2</accession>
<gene>
    <name evidence="5" type="ORF">SYNTR_0351</name>
</gene>
<dbReference type="PANTHER" id="PTHR43421">
    <property type="entry name" value="METALLOPROTEASE PMBA"/>
    <property type="match status" value="1"/>
</dbReference>
<dbReference type="InterPro" id="IPR036059">
    <property type="entry name" value="TldD/PmbA_sf"/>
</dbReference>
<sequence length="446" mass="47745">MEKYLLNTGEKALDLSKKKGVDAEVFLLYDKELSIEVSGGKVETLKEAEEIGMGLRVINNGRVGFSFTSDLTDYAIKEAVENAITISAFSAADENNILPKGSFSYEAMDTFDSNIAKVSLEDKVSMSKEIEEVARSQDKRISLVERSGYEDTEFISVVMNTNGLVAAGNGNFSGLYIFLVAEENDSAENGFSVMVKSKINDLEPKKVGEEAAKNALRSLNAKSMKSAKLPCILDPYVATKFMGVLAHSVLADSVQKGKSMFIGKEGEQIGSKVLNIVDDATFKDGIATFPFDSEGVPSQNNVLIENGILKGFLYDTYTANKAGVTSTGNGQRGSFRTLPSVGTSNFMISPGEASPENLIGDIEKGLYITEVLGMHTANPISGDYSVGAAGILIENGKLTIPVRGITIAGNLIDFLQDIDSVGNDLRFFGSKAASTIRLKSISVGGE</sequence>
<reference evidence="6" key="1">
    <citation type="journal article" date="2019" name="Microbiology">
        <title>Complete Genome Sequence of an Uncultured Bacterium of the Candidate Phylum Bipolaricaulota.</title>
        <authorList>
            <person name="Kadnikov V.V."/>
            <person name="Mardanov A.V."/>
            <person name="Beletsky A.V."/>
            <person name="Frank Y.A."/>
            <person name="Karnachuk O.V."/>
            <person name="Ravin N.V."/>
        </authorList>
    </citation>
    <scope>NUCLEOTIDE SEQUENCE [LARGE SCALE GENOMIC DNA]</scope>
</reference>
<organism evidence="5 6">
    <name type="scientific">Candidatus Syntrophocurvum alkaliphilum</name>
    <dbReference type="NCBI Taxonomy" id="2293317"/>
    <lineage>
        <taxon>Bacteria</taxon>
        <taxon>Bacillati</taxon>
        <taxon>Bacillota</taxon>
        <taxon>Clostridia</taxon>
        <taxon>Eubacteriales</taxon>
        <taxon>Syntrophomonadaceae</taxon>
        <taxon>Candidatus Syntrophocurvum</taxon>
    </lineage>
</organism>
<keyword evidence="6" id="KW-1185">Reference proteome</keyword>
<dbReference type="Pfam" id="PF19289">
    <property type="entry name" value="PmbA_TldD_3rd"/>
    <property type="match status" value="1"/>
</dbReference>
<dbReference type="InterPro" id="IPR045569">
    <property type="entry name" value="Metalloprtase-TldD/E_C"/>
</dbReference>
<feature type="domain" description="Metalloprotease TldD/E C-terminal" evidence="3">
    <location>
        <begin position="227"/>
        <end position="445"/>
    </location>
</feature>
<dbReference type="Pfam" id="PF01523">
    <property type="entry name" value="PmbA_TldD_1st"/>
    <property type="match status" value="1"/>
</dbReference>
<dbReference type="InterPro" id="IPR045570">
    <property type="entry name" value="Metalloprtase-TldD/E_cen_dom"/>
</dbReference>
<evidence type="ECO:0000259" key="4">
    <source>
        <dbReference type="Pfam" id="PF19290"/>
    </source>
</evidence>
<dbReference type="GO" id="GO:0006508">
    <property type="term" value="P:proteolysis"/>
    <property type="evidence" value="ECO:0007669"/>
    <property type="project" value="InterPro"/>
</dbReference>
<dbReference type="GO" id="GO:0005829">
    <property type="term" value="C:cytosol"/>
    <property type="evidence" value="ECO:0007669"/>
    <property type="project" value="TreeGrafter"/>
</dbReference>
<feature type="domain" description="Metalloprotease TldD/E central" evidence="4">
    <location>
        <begin position="115"/>
        <end position="219"/>
    </location>
</feature>
<dbReference type="PANTHER" id="PTHR43421:SF1">
    <property type="entry name" value="METALLOPROTEASE PMBA"/>
    <property type="match status" value="1"/>
</dbReference>
<dbReference type="OrthoDB" id="9803213at2"/>
<comment type="similarity">
    <text evidence="1">Belongs to the peptidase U62 family.</text>
</comment>
<dbReference type="RefSeq" id="WP_156202888.1">
    <property type="nucleotide sequence ID" value="NZ_CP046457.1"/>
</dbReference>
<name>A0A6I6DBX2_9FIRM</name>